<gene>
    <name evidence="2" type="ORF">ADM99_14785</name>
</gene>
<accession>A0A0P6WWG2</accession>
<organism evidence="2 3">
    <name type="scientific">Leptolinea tardivitalis</name>
    <dbReference type="NCBI Taxonomy" id="229920"/>
    <lineage>
        <taxon>Bacteria</taxon>
        <taxon>Bacillati</taxon>
        <taxon>Chloroflexota</taxon>
        <taxon>Anaerolineae</taxon>
        <taxon>Anaerolineales</taxon>
        <taxon>Anaerolineaceae</taxon>
        <taxon>Leptolinea</taxon>
    </lineage>
</organism>
<dbReference type="InterPro" id="IPR013216">
    <property type="entry name" value="Methyltransf_11"/>
</dbReference>
<dbReference type="PANTHER" id="PTHR43591:SF24">
    <property type="entry name" value="2-METHOXY-6-POLYPRENYL-1,4-BENZOQUINOL METHYLASE, MITOCHONDRIAL"/>
    <property type="match status" value="1"/>
</dbReference>
<dbReference type="InterPro" id="IPR029063">
    <property type="entry name" value="SAM-dependent_MTases_sf"/>
</dbReference>
<evidence type="ECO:0000259" key="1">
    <source>
        <dbReference type="Pfam" id="PF08241"/>
    </source>
</evidence>
<evidence type="ECO:0000313" key="2">
    <source>
        <dbReference type="EMBL" id="KPL70416.1"/>
    </source>
</evidence>
<dbReference type="SUPFAM" id="SSF53335">
    <property type="entry name" value="S-adenosyl-L-methionine-dependent methyltransferases"/>
    <property type="match status" value="1"/>
</dbReference>
<dbReference type="Pfam" id="PF08241">
    <property type="entry name" value="Methyltransf_11"/>
    <property type="match status" value="1"/>
</dbReference>
<feature type="domain" description="Methyltransferase type 11" evidence="1">
    <location>
        <begin position="51"/>
        <end position="150"/>
    </location>
</feature>
<dbReference type="Gene3D" id="3.40.50.150">
    <property type="entry name" value="Vaccinia Virus protein VP39"/>
    <property type="match status" value="1"/>
</dbReference>
<dbReference type="AlphaFoldDB" id="A0A0P6WWG2"/>
<evidence type="ECO:0000313" key="3">
    <source>
        <dbReference type="Proteomes" id="UP000050430"/>
    </source>
</evidence>
<reference evidence="2 3" key="1">
    <citation type="submission" date="2015-07" db="EMBL/GenBank/DDBJ databases">
        <title>Genome sequence of Leptolinea tardivitalis DSM 16556.</title>
        <authorList>
            <person name="Hemp J."/>
            <person name="Ward L.M."/>
            <person name="Pace L.A."/>
            <person name="Fischer W.W."/>
        </authorList>
    </citation>
    <scope>NUCLEOTIDE SEQUENCE [LARGE SCALE GENOMIC DNA]</scope>
    <source>
        <strain evidence="2 3">YMTK-2</strain>
    </source>
</reference>
<name>A0A0P6WWG2_9CHLR</name>
<dbReference type="STRING" id="229920.ADM99_14785"/>
<dbReference type="CDD" id="cd02440">
    <property type="entry name" value="AdoMet_MTases"/>
    <property type="match status" value="1"/>
</dbReference>
<comment type="caution">
    <text evidence="2">The sequence shown here is derived from an EMBL/GenBank/DDBJ whole genome shotgun (WGS) entry which is preliminary data.</text>
</comment>
<keyword evidence="3" id="KW-1185">Reference proteome</keyword>
<dbReference type="OrthoDB" id="9805171at2"/>
<sequence length="219" mass="24582">MTKVRIPETDHGIQGEVNVSTYDVLQRNLRDKGQIQTKALIASGISSGHALEIGHGPGYLGLEWLKNTQNSWLTGLDISPDMTVLAQKNAREYGLSDRTSYETGKGNQLPYHDGWFDAVFTNGSLHEWADPLGTFNEIMRVIKPGGRYFISDLRRDMPIYMRWLLWAGTNPKSIRRYMFTSIDAAYTPGELMEMVKGTNMHKAEIKGNLITVTISGSKN</sequence>
<dbReference type="EMBL" id="LGCK01000014">
    <property type="protein sequence ID" value="KPL70416.1"/>
    <property type="molecule type" value="Genomic_DNA"/>
</dbReference>
<dbReference type="RefSeq" id="WP_062422296.1">
    <property type="nucleotide sequence ID" value="NZ_BBYA01000010.1"/>
</dbReference>
<dbReference type="PANTHER" id="PTHR43591">
    <property type="entry name" value="METHYLTRANSFERASE"/>
    <property type="match status" value="1"/>
</dbReference>
<protein>
    <recommendedName>
        <fullName evidence="1">Methyltransferase type 11 domain-containing protein</fullName>
    </recommendedName>
</protein>
<dbReference type="Proteomes" id="UP000050430">
    <property type="component" value="Unassembled WGS sequence"/>
</dbReference>
<proteinExistence type="predicted"/>
<dbReference type="GO" id="GO:0008757">
    <property type="term" value="F:S-adenosylmethionine-dependent methyltransferase activity"/>
    <property type="evidence" value="ECO:0007669"/>
    <property type="project" value="InterPro"/>
</dbReference>